<keyword evidence="3" id="KW-1185">Reference proteome</keyword>
<evidence type="ECO:0000313" key="2">
    <source>
        <dbReference type="EMBL" id="KPN28920.1"/>
    </source>
</evidence>
<feature type="region of interest" description="Disordered" evidence="1">
    <location>
        <begin position="151"/>
        <end position="193"/>
    </location>
</feature>
<protein>
    <submittedName>
        <fullName evidence="2">Uncharacterized protein</fullName>
    </submittedName>
</protein>
<dbReference type="STRING" id="699431.SY89_03154"/>
<sequence>MSGSTTEPETLLLRMNADRPPIWLAEPGEDDGRPTVRQQNRWRNHVIVDEASRADRVTVAEAADREAVDEFLAATEFGDETVYIEMGEVRECFRLELCHVSWSASEISTDYTRKTRPYTDHCEVDESVIEARLIRIPSPLDDDEVNGFSSSIGTGACDRHRTTVDGEGGASPTIPRENSTATETPTADSGGEQ</sequence>
<dbReference type="EMBL" id="LGUC01000002">
    <property type="protein sequence ID" value="KPN28920.1"/>
    <property type="molecule type" value="Genomic_DNA"/>
</dbReference>
<dbReference type="Proteomes" id="UP000050535">
    <property type="component" value="Unassembled WGS sequence"/>
</dbReference>
<feature type="compositionally biased region" description="Polar residues" evidence="1">
    <location>
        <begin position="176"/>
        <end position="187"/>
    </location>
</feature>
<evidence type="ECO:0000313" key="3">
    <source>
        <dbReference type="Proteomes" id="UP000050535"/>
    </source>
</evidence>
<evidence type="ECO:0000256" key="1">
    <source>
        <dbReference type="SAM" id="MobiDB-lite"/>
    </source>
</evidence>
<reference evidence="3" key="1">
    <citation type="submission" date="2013-11" db="EMBL/GenBank/DDBJ databases">
        <authorList>
            <person name="Hoang H.T."/>
            <person name="Killian M.L."/>
            <person name="Madson D.M."/>
            <person name="Arruda P.H.E."/>
            <person name="Sun D."/>
            <person name="Schwartz K.J."/>
            <person name="Yoon K."/>
        </authorList>
    </citation>
    <scope>NUCLEOTIDE SEQUENCE [LARGE SCALE GENOMIC DNA]</scope>
    <source>
        <strain evidence="3">CDK2</strain>
    </source>
</reference>
<organism evidence="2 3">
    <name type="scientific">Halolamina pelagica</name>
    <dbReference type="NCBI Taxonomy" id="699431"/>
    <lineage>
        <taxon>Archaea</taxon>
        <taxon>Methanobacteriati</taxon>
        <taxon>Methanobacteriota</taxon>
        <taxon>Stenosarchaea group</taxon>
        <taxon>Halobacteria</taxon>
        <taxon>Halobacteriales</taxon>
        <taxon>Haloferacaceae</taxon>
    </lineage>
</organism>
<gene>
    <name evidence="2" type="ORF">SY89_03154</name>
</gene>
<proteinExistence type="predicted"/>
<name>A0A0P7GKF5_9EURY</name>
<dbReference type="AlphaFoldDB" id="A0A0P7GKF5"/>
<accession>A0A0P7GKF5</accession>
<comment type="caution">
    <text evidence="2">The sequence shown here is derived from an EMBL/GenBank/DDBJ whole genome shotgun (WGS) entry which is preliminary data.</text>
</comment>